<name>A0ABN9S8V0_9DINO</name>
<reference evidence="8" key="1">
    <citation type="submission" date="2023-10" db="EMBL/GenBank/DDBJ databases">
        <authorList>
            <person name="Chen Y."/>
            <person name="Shah S."/>
            <person name="Dougan E. K."/>
            <person name="Thang M."/>
            <person name="Chan C."/>
        </authorList>
    </citation>
    <scope>NUCLEOTIDE SEQUENCE [LARGE SCALE GENOMIC DNA]</scope>
</reference>
<evidence type="ECO:0000256" key="6">
    <source>
        <dbReference type="SAM" id="MobiDB-lite"/>
    </source>
</evidence>
<dbReference type="EMBL" id="CAUYUJ010009984">
    <property type="protein sequence ID" value="CAK0828207.1"/>
    <property type="molecule type" value="Genomic_DNA"/>
</dbReference>
<evidence type="ECO:0000256" key="3">
    <source>
        <dbReference type="ARBA" id="ARBA00022741"/>
    </source>
</evidence>
<dbReference type="SMART" id="SM00220">
    <property type="entry name" value="S_TKc"/>
    <property type="match status" value="1"/>
</dbReference>
<evidence type="ECO:0000313" key="9">
    <source>
        <dbReference type="Proteomes" id="UP001189429"/>
    </source>
</evidence>
<proteinExistence type="predicted"/>
<feature type="non-terminal residue" evidence="8">
    <location>
        <position position="1"/>
    </location>
</feature>
<feature type="domain" description="Protein kinase" evidence="7">
    <location>
        <begin position="20"/>
        <end position="301"/>
    </location>
</feature>
<dbReference type="PROSITE" id="PS00108">
    <property type="entry name" value="PROTEIN_KINASE_ST"/>
    <property type="match status" value="1"/>
</dbReference>
<evidence type="ECO:0000256" key="5">
    <source>
        <dbReference type="ARBA" id="ARBA00022840"/>
    </source>
</evidence>
<dbReference type="Gene3D" id="1.10.510.10">
    <property type="entry name" value="Transferase(Phosphotransferase) domain 1"/>
    <property type="match status" value="1"/>
</dbReference>
<keyword evidence="9" id="KW-1185">Reference proteome</keyword>
<evidence type="ECO:0000256" key="1">
    <source>
        <dbReference type="ARBA" id="ARBA00022527"/>
    </source>
</evidence>
<dbReference type="PROSITE" id="PS50011">
    <property type="entry name" value="PROTEIN_KINASE_DOM"/>
    <property type="match status" value="1"/>
</dbReference>
<evidence type="ECO:0000313" key="8">
    <source>
        <dbReference type="EMBL" id="CAK0828207.1"/>
    </source>
</evidence>
<comment type="caution">
    <text evidence="8">The sequence shown here is derived from an EMBL/GenBank/DDBJ whole genome shotgun (WGS) entry which is preliminary data.</text>
</comment>
<dbReference type="PANTHER" id="PTHR24349">
    <property type="entry name" value="SERINE/THREONINE-PROTEIN KINASE"/>
    <property type="match status" value="1"/>
</dbReference>
<dbReference type="InterPro" id="IPR008271">
    <property type="entry name" value="Ser/Thr_kinase_AS"/>
</dbReference>
<keyword evidence="3" id="KW-0547">Nucleotide-binding</keyword>
<feature type="region of interest" description="Disordered" evidence="6">
    <location>
        <begin position="52"/>
        <end position="99"/>
    </location>
</feature>
<keyword evidence="5" id="KW-0067">ATP-binding</keyword>
<dbReference type="Proteomes" id="UP001189429">
    <property type="component" value="Unassembled WGS sequence"/>
</dbReference>
<protein>
    <recommendedName>
        <fullName evidence="7">Protein kinase domain-containing protein</fullName>
    </recommendedName>
</protein>
<organism evidence="8 9">
    <name type="scientific">Prorocentrum cordatum</name>
    <dbReference type="NCBI Taxonomy" id="2364126"/>
    <lineage>
        <taxon>Eukaryota</taxon>
        <taxon>Sar</taxon>
        <taxon>Alveolata</taxon>
        <taxon>Dinophyceae</taxon>
        <taxon>Prorocentrales</taxon>
        <taxon>Prorocentraceae</taxon>
        <taxon>Prorocentrum</taxon>
    </lineage>
</organism>
<dbReference type="InterPro" id="IPR050205">
    <property type="entry name" value="CDPK_Ser/Thr_kinases"/>
</dbReference>
<dbReference type="InterPro" id="IPR000719">
    <property type="entry name" value="Prot_kinase_dom"/>
</dbReference>
<dbReference type="Pfam" id="PF00069">
    <property type="entry name" value="Pkinase"/>
    <property type="match status" value="1"/>
</dbReference>
<feature type="compositionally biased region" description="Low complexity" evidence="6">
    <location>
        <begin position="71"/>
        <end position="81"/>
    </location>
</feature>
<accession>A0ABN9S8V0</accession>
<gene>
    <name evidence="8" type="ORF">PCOR1329_LOCUS27493</name>
</gene>
<evidence type="ECO:0000256" key="2">
    <source>
        <dbReference type="ARBA" id="ARBA00022679"/>
    </source>
</evidence>
<keyword evidence="2" id="KW-0808">Transferase</keyword>
<evidence type="ECO:0000259" key="7">
    <source>
        <dbReference type="PROSITE" id="PS50011"/>
    </source>
</evidence>
<dbReference type="InterPro" id="IPR011009">
    <property type="entry name" value="Kinase-like_dom_sf"/>
</dbReference>
<feature type="compositionally biased region" description="Low complexity" evidence="6">
    <location>
        <begin position="52"/>
        <end position="63"/>
    </location>
</feature>
<keyword evidence="4" id="KW-0418">Kinase</keyword>
<keyword evidence="1" id="KW-0723">Serine/threonine-protein kinase</keyword>
<sequence length="410" mass="44213">AREGPRRGRGADAGCSSSLIRDTSFISGGGWRQVRGHLGRRAGARLGGLRHGAAGAAQGAGVPPRREAHPAEAAGQGADGAAAERDPLADGPGPPPRSQLLRYLDEGSELYLFFELCEGPSLFERINDAWASGGLSEADAAVAMCQMMRALKCCHAHYIGHFDIKPENFMYTRPDKVHLKLIDLGLSSSFKRDSSEVRGSVPYMAPEVWDGTCGPEADIWSCGVVLFEMLTGTNFLGDPGALGDSEARRRVRDRAWVRQRLREARECRELSPEAQDFLSLLLRHDRHRRPTAREALGHPFLASTDPLGLYPPEVVRRAEESAWRTSRGPAGSSRPSPCWSAGLFCSSVLAVAHFSAYCFPQTRPQRLAFALADAGSDGELSISGAGELLSADRGVCTRRTRGGVPRGGPQ</sequence>
<evidence type="ECO:0000256" key="4">
    <source>
        <dbReference type="ARBA" id="ARBA00022777"/>
    </source>
</evidence>
<dbReference type="SUPFAM" id="SSF56112">
    <property type="entry name" value="Protein kinase-like (PK-like)"/>
    <property type="match status" value="1"/>
</dbReference>